<evidence type="ECO:0000259" key="2">
    <source>
        <dbReference type="PROSITE" id="PS50943"/>
    </source>
</evidence>
<keyword evidence="4" id="KW-1185">Reference proteome</keyword>
<dbReference type="SUPFAM" id="SSF47413">
    <property type="entry name" value="lambda repressor-like DNA-binding domains"/>
    <property type="match status" value="1"/>
</dbReference>
<organism evidence="3 4">
    <name type="scientific">Agromyces larvae</name>
    <dbReference type="NCBI Taxonomy" id="2929802"/>
    <lineage>
        <taxon>Bacteria</taxon>
        <taxon>Bacillati</taxon>
        <taxon>Actinomycetota</taxon>
        <taxon>Actinomycetes</taxon>
        <taxon>Micrococcales</taxon>
        <taxon>Microbacteriaceae</taxon>
        <taxon>Agromyces</taxon>
    </lineage>
</organism>
<name>A0ABY4BXV1_9MICO</name>
<dbReference type="CDD" id="cd00093">
    <property type="entry name" value="HTH_XRE"/>
    <property type="match status" value="1"/>
</dbReference>
<sequence>MGAGWGEVCHTRISAGGGWVRVGVGYATHASVPEPRRMMRCGEAQGEMRSRTVGRMVRSGVGGRVQHSVEEVRMVHERSVNETDSGDESGGFGEARPGAEVGGDAVTEVDVPGMVLRVRRLRDLSQRELGAMVGVDQSQIARIEGGRRRVDVATLAGILAIAGLRLAIVDAHGEPVATVPRDVVRDNAGRRLPAHLDARPLSDHPISAMLDTHYDRPRPRAWYHHRPRRDRRRRRYSLGPMDDHPTGTSLAASDRERRDARRARAFRRASESSDPACGCPVECWVSPRCIDDCTCRCEP</sequence>
<dbReference type="PROSITE" id="PS50943">
    <property type="entry name" value="HTH_CROC1"/>
    <property type="match status" value="1"/>
</dbReference>
<protein>
    <submittedName>
        <fullName evidence="3">Helix-turn-helix domain-containing protein</fullName>
    </submittedName>
</protein>
<feature type="region of interest" description="Disordered" evidence="1">
    <location>
        <begin position="222"/>
        <end position="267"/>
    </location>
</feature>
<dbReference type="RefSeq" id="WP_243553450.1">
    <property type="nucleotide sequence ID" value="NZ_CP094528.1"/>
</dbReference>
<dbReference type="EMBL" id="CP094528">
    <property type="protein sequence ID" value="UOE42506.1"/>
    <property type="molecule type" value="Genomic_DNA"/>
</dbReference>
<accession>A0ABY4BXV1</accession>
<dbReference type="SMART" id="SM00530">
    <property type="entry name" value="HTH_XRE"/>
    <property type="match status" value="1"/>
</dbReference>
<dbReference type="Pfam" id="PF01381">
    <property type="entry name" value="HTH_3"/>
    <property type="match status" value="1"/>
</dbReference>
<proteinExistence type="predicted"/>
<feature type="domain" description="HTH cro/C1-type" evidence="2">
    <location>
        <begin position="115"/>
        <end position="169"/>
    </location>
</feature>
<feature type="region of interest" description="Disordered" evidence="1">
    <location>
        <begin position="80"/>
        <end position="101"/>
    </location>
</feature>
<evidence type="ECO:0000256" key="1">
    <source>
        <dbReference type="SAM" id="MobiDB-lite"/>
    </source>
</evidence>
<evidence type="ECO:0000313" key="3">
    <source>
        <dbReference type="EMBL" id="UOE42506.1"/>
    </source>
</evidence>
<feature type="compositionally biased region" description="Basic residues" evidence="1">
    <location>
        <begin position="222"/>
        <end position="236"/>
    </location>
</feature>
<evidence type="ECO:0000313" key="4">
    <source>
        <dbReference type="Proteomes" id="UP000832097"/>
    </source>
</evidence>
<dbReference type="InterPro" id="IPR001387">
    <property type="entry name" value="Cro/C1-type_HTH"/>
</dbReference>
<dbReference type="Gene3D" id="1.10.260.40">
    <property type="entry name" value="lambda repressor-like DNA-binding domains"/>
    <property type="match status" value="1"/>
</dbReference>
<reference evidence="3 4" key="1">
    <citation type="submission" date="2022-03" db="EMBL/GenBank/DDBJ databases">
        <title>Mucilaginibacter sp. isolated from the gut of Protaetia brevitarsis seulensis larvae.</title>
        <authorList>
            <person name="Won M."/>
            <person name="Kim S.-J."/>
            <person name="Kwon S.-W."/>
        </authorList>
    </citation>
    <scope>NUCLEOTIDE SEQUENCE [LARGE SCALE GENOMIC DNA]</scope>
    <source>
        <strain evidence="3 4">CFWR-12</strain>
    </source>
</reference>
<dbReference type="Proteomes" id="UP000832097">
    <property type="component" value="Chromosome"/>
</dbReference>
<gene>
    <name evidence="3" type="ORF">MTO99_09865</name>
</gene>
<dbReference type="InterPro" id="IPR010982">
    <property type="entry name" value="Lambda_DNA-bd_dom_sf"/>
</dbReference>